<evidence type="ECO:0000313" key="1">
    <source>
        <dbReference type="EMBL" id="SVE15636.1"/>
    </source>
</evidence>
<feature type="non-terminal residue" evidence="1">
    <location>
        <position position="1"/>
    </location>
</feature>
<protein>
    <recommendedName>
        <fullName evidence="2">DNA (cytosine-5-)-methyltransferase</fullName>
    </recommendedName>
</protein>
<accession>A0A383B622</accession>
<gene>
    <name evidence="1" type="ORF">METZ01_LOCUS468490</name>
</gene>
<feature type="non-terminal residue" evidence="1">
    <location>
        <position position="247"/>
    </location>
</feature>
<name>A0A383B622_9ZZZZ</name>
<dbReference type="InterPro" id="IPR029063">
    <property type="entry name" value="SAM-dependent_MTases_sf"/>
</dbReference>
<organism evidence="1">
    <name type="scientific">marine metagenome</name>
    <dbReference type="NCBI Taxonomy" id="408172"/>
    <lineage>
        <taxon>unclassified sequences</taxon>
        <taxon>metagenomes</taxon>
        <taxon>ecological metagenomes</taxon>
    </lineage>
</organism>
<reference evidence="1" key="1">
    <citation type="submission" date="2018-05" db="EMBL/GenBank/DDBJ databases">
        <authorList>
            <person name="Lanie J.A."/>
            <person name="Ng W.-L."/>
            <person name="Kazmierczak K.M."/>
            <person name="Andrzejewski T.M."/>
            <person name="Davidsen T.M."/>
            <person name="Wayne K.J."/>
            <person name="Tettelin H."/>
            <person name="Glass J.I."/>
            <person name="Rusch D."/>
            <person name="Podicherti R."/>
            <person name="Tsui H.-C.T."/>
            <person name="Winkler M.E."/>
        </authorList>
    </citation>
    <scope>NUCLEOTIDE SEQUENCE</scope>
</reference>
<dbReference type="SUPFAM" id="SSF53335">
    <property type="entry name" value="S-adenosyl-L-methionine-dependent methyltransferases"/>
    <property type="match status" value="1"/>
</dbReference>
<dbReference type="EMBL" id="UINC01197911">
    <property type="protein sequence ID" value="SVE15636.1"/>
    <property type="molecule type" value="Genomic_DNA"/>
</dbReference>
<proteinExistence type="predicted"/>
<evidence type="ECO:0008006" key="2">
    <source>
        <dbReference type="Google" id="ProtNLM"/>
    </source>
</evidence>
<dbReference type="Gene3D" id="3.40.50.150">
    <property type="entry name" value="Vaccinia Virus protein VP39"/>
    <property type="match status" value="1"/>
</dbReference>
<sequence>IINHFNPKYFLLENVGMRQDWEDIITTHMGVEPIKIDSALVSAAHRRRNYWTNIPGVCAPSDKNINLSSIFSPYAARFNPQGVSWNIGNIVGRKLNAQGKREDYNKNLKYTQCFQVRTENKKFNCLTTVQKDTVFIALDPGRYPDAFTKYTKDVDWRYLSAEEAEKLMTLPPGYTSITINKKNISDSARHKMCGNAWTVDVISHIFDSILTSAHTWDGNKWVLNTNSDLGDEFKEFIKSREKKKLKR</sequence>
<dbReference type="AlphaFoldDB" id="A0A383B622"/>